<evidence type="ECO:0000313" key="1">
    <source>
        <dbReference type="EMBL" id="OHT09177.1"/>
    </source>
</evidence>
<evidence type="ECO:0000313" key="2">
    <source>
        <dbReference type="Proteomes" id="UP000179807"/>
    </source>
</evidence>
<dbReference type="RefSeq" id="XP_068362313.1">
    <property type="nucleotide sequence ID" value="XM_068502371.1"/>
</dbReference>
<comment type="caution">
    <text evidence="1">The sequence shown here is derived from an EMBL/GenBank/DDBJ whole genome shotgun (WGS) entry which is preliminary data.</text>
</comment>
<dbReference type="Proteomes" id="UP000179807">
    <property type="component" value="Unassembled WGS sequence"/>
</dbReference>
<sequence length="415" mass="47603">MFRKVTKRVLSPFERKYGDTLIQLSVEVTKPSEIPSMIERLIKYAVPLHVSLDGDQLQYKEKVNVLQMPKDVSNIGDSCNWILKNMQPSKVASATLGYNDRFILVSSQHLCCDGGYFKYMINLIQDNLEGEKVPWNFLQIPGDEYLREHLKKMDQAIIYNRRSDTTVLKSRESDFERENDQLVRVSTLTFDAKKTHCYLNGRLNNLTDSLWSTFLLSIAAYNRELPNKFGIASCIDLRDRFPEKNREILSGITNFISILSHSCETNKDDTILSIGQKLRKSLNDRIKNGDLPAYYLYNQDSTKAEGSTSEISNMGPIFIKDPIKDVFMQISYKDPIQSAVLSLLTWSVVSIERNELAFRLRYQPSWLHDYEADAVVNGIKFALEELPSNTPVGDAFKEIQAFQDGYVRARQSNSK</sequence>
<gene>
    <name evidence="1" type="ORF">TRFO_22108</name>
</gene>
<name>A0A1J4KCN4_9EUKA</name>
<dbReference type="AlphaFoldDB" id="A0A1J4KCN4"/>
<reference evidence="1" key="1">
    <citation type="submission" date="2016-10" db="EMBL/GenBank/DDBJ databases">
        <authorList>
            <person name="Benchimol M."/>
            <person name="Almeida L.G."/>
            <person name="Vasconcelos A.T."/>
            <person name="Perreira-Neves A."/>
            <person name="Rosa I.A."/>
            <person name="Tasca T."/>
            <person name="Bogo M.R."/>
            <person name="de Souza W."/>
        </authorList>
    </citation>
    <scope>NUCLEOTIDE SEQUENCE [LARGE SCALE GENOMIC DNA]</scope>
    <source>
        <strain evidence="1">K</strain>
    </source>
</reference>
<keyword evidence="2" id="KW-1185">Reference proteome</keyword>
<evidence type="ECO:0008006" key="3">
    <source>
        <dbReference type="Google" id="ProtNLM"/>
    </source>
</evidence>
<organism evidence="1 2">
    <name type="scientific">Tritrichomonas foetus</name>
    <dbReference type="NCBI Taxonomy" id="1144522"/>
    <lineage>
        <taxon>Eukaryota</taxon>
        <taxon>Metamonada</taxon>
        <taxon>Parabasalia</taxon>
        <taxon>Tritrichomonadida</taxon>
        <taxon>Tritrichomonadidae</taxon>
        <taxon>Tritrichomonas</taxon>
    </lineage>
</organism>
<dbReference type="EMBL" id="MLAK01000647">
    <property type="protein sequence ID" value="OHT09177.1"/>
    <property type="molecule type" value="Genomic_DNA"/>
</dbReference>
<dbReference type="GeneID" id="94837075"/>
<protein>
    <recommendedName>
        <fullName evidence="3">Condensation domain-containing protein</fullName>
    </recommendedName>
</protein>
<accession>A0A1J4KCN4</accession>
<dbReference type="VEuPathDB" id="TrichDB:TRFO_22108"/>
<proteinExistence type="predicted"/>